<protein>
    <submittedName>
        <fullName evidence="5">GntR family transcriptional regulator</fullName>
    </submittedName>
</protein>
<accession>A0ABZ0RP35</accession>
<keyword evidence="1" id="KW-0805">Transcription regulation</keyword>
<evidence type="ECO:0000256" key="2">
    <source>
        <dbReference type="ARBA" id="ARBA00023125"/>
    </source>
</evidence>
<dbReference type="EMBL" id="CP138858">
    <property type="protein sequence ID" value="WPJ96730.1"/>
    <property type="molecule type" value="Genomic_DNA"/>
</dbReference>
<keyword evidence="6" id="KW-1185">Reference proteome</keyword>
<organism evidence="5 6">
    <name type="scientific">Coraliomargarita algicola</name>
    <dbReference type="NCBI Taxonomy" id="3092156"/>
    <lineage>
        <taxon>Bacteria</taxon>
        <taxon>Pseudomonadati</taxon>
        <taxon>Verrucomicrobiota</taxon>
        <taxon>Opitutia</taxon>
        <taxon>Puniceicoccales</taxon>
        <taxon>Coraliomargaritaceae</taxon>
        <taxon>Coraliomargarita</taxon>
    </lineage>
</organism>
<dbReference type="Pfam" id="PF00392">
    <property type="entry name" value="GntR"/>
    <property type="match status" value="1"/>
</dbReference>
<sequence>MNDVLSQLTIRNSDLPKVRIREHLKAAIESGELEPGVEIPSTRKLSALWGVTPTVVHSALAELVEDRLLIRRHGKGTFVAEELVALRNVGLYMSLESMAHSSKWFVRRVLVEIQSILQEMDVTVRVFTDSRLKDQRGSMWHDVELAAERKEIQGLILLDCDDHILKWAKALSLPLSAITPSNVPYAVGGDTSLMFDQVMHNLAEQGCQTVGLITVHRMVAAYQDYYSAFVDAAAHHNLRVEDDWIRIPKGEEGLSGSDLVRFGYQQFHRLWQQQSRPDGLIVEPDNVVEGAITAMLELSVSVPETLKVAFHRNAMHDYLCPFPSFQAITSEHAYAQALIEQLERQIMGESCSKRILPFHFTEHPGEFLQ</sequence>
<dbReference type="RefSeq" id="WP_319833587.1">
    <property type="nucleotide sequence ID" value="NZ_CP138858.1"/>
</dbReference>
<dbReference type="InterPro" id="IPR028082">
    <property type="entry name" value="Peripla_BP_I"/>
</dbReference>
<dbReference type="SUPFAM" id="SSF46785">
    <property type="entry name" value="Winged helix' DNA-binding domain"/>
    <property type="match status" value="1"/>
</dbReference>
<dbReference type="PROSITE" id="PS50949">
    <property type="entry name" value="HTH_GNTR"/>
    <property type="match status" value="1"/>
</dbReference>
<reference evidence="5 6" key="1">
    <citation type="submission" date="2023-11" db="EMBL/GenBank/DDBJ databases">
        <title>Coraliomargarita sp. nov., isolated from marine algae.</title>
        <authorList>
            <person name="Lee J.K."/>
            <person name="Baek J.H."/>
            <person name="Kim J.M."/>
            <person name="Choi D.G."/>
            <person name="Jeon C.O."/>
        </authorList>
    </citation>
    <scope>NUCLEOTIDE SEQUENCE [LARGE SCALE GENOMIC DNA]</scope>
    <source>
        <strain evidence="5 6">J2-16</strain>
    </source>
</reference>
<evidence type="ECO:0000313" key="5">
    <source>
        <dbReference type="EMBL" id="WPJ96730.1"/>
    </source>
</evidence>
<evidence type="ECO:0000313" key="6">
    <source>
        <dbReference type="Proteomes" id="UP001324993"/>
    </source>
</evidence>
<feature type="domain" description="HTH gntR-type" evidence="4">
    <location>
        <begin position="14"/>
        <end position="82"/>
    </location>
</feature>
<dbReference type="Proteomes" id="UP001324993">
    <property type="component" value="Chromosome"/>
</dbReference>
<proteinExistence type="predicted"/>
<dbReference type="InterPro" id="IPR036388">
    <property type="entry name" value="WH-like_DNA-bd_sf"/>
</dbReference>
<name>A0ABZ0RP35_9BACT</name>
<dbReference type="InterPro" id="IPR046335">
    <property type="entry name" value="LacI/GalR-like_sensor"/>
</dbReference>
<dbReference type="CDD" id="cd07377">
    <property type="entry name" value="WHTH_GntR"/>
    <property type="match status" value="1"/>
</dbReference>
<evidence type="ECO:0000256" key="3">
    <source>
        <dbReference type="ARBA" id="ARBA00023163"/>
    </source>
</evidence>
<dbReference type="SMART" id="SM00345">
    <property type="entry name" value="HTH_GNTR"/>
    <property type="match status" value="1"/>
</dbReference>
<dbReference type="Gene3D" id="3.40.50.2300">
    <property type="match status" value="2"/>
</dbReference>
<keyword evidence="2" id="KW-0238">DNA-binding</keyword>
<evidence type="ECO:0000259" key="4">
    <source>
        <dbReference type="PROSITE" id="PS50949"/>
    </source>
</evidence>
<evidence type="ECO:0000256" key="1">
    <source>
        <dbReference type="ARBA" id="ARBA00023015"/>
    </source>
</evidence>
<dbReference type="InterPro" id="IPR036390">
    <property type="entry name" value="WH_DNA-bd_sf"/>
</dbReference>
<keyword evidence="3" id="KW-0804">Transcription</keyword>
<dbReference type="PANTHER" id="PTHR30146:SF109">
    <property type="entry name" value="HTH-TYPE TRANSCRIPTIONAL REGULATOR GALS"/>
    <property type="match status" value="1"/>
</dbReference>
<dbReference type="InterPro" id="IPR000524">
    <property type="entry name" value="Tscrpt_reg_HTH_GntR"/>
</dbReference>
<dbReference type="Pfam" id="PF13377">
    <property type="entry name" value="Peripla_BP_3"/>
    <property type="match status" value="1"/>
</dbReference>
<dbReference type="PANTHER" id="PTHR30146">
    <property type="entry name" value="LACI-RELATED TRANSCRIPTIONAL REPRESSOR"/>
    <property type="match status" value="1"/>
</dbReference>
<dbReference type="Gene3D" id="1.10.10.10">
    <property type="entry name" value="Winged helix-like DNA-binding domain superfamily/Winged helix DNA-binding domain"/>
    <property type="match status" value="1"/>
</dbReference>
<gene>
    <name evidence="5" type="ORF">SH580_03300</name>
</gene>
<dbReference type="SUPFAM" id="SSF53822">
    <property type="entry name" value="Periplasmic binding protein-like I"/>
    <property type="match status" value="1"/>
</dbReference>